<gene>
    <name evidence="2" type="ORF">F6B43_02235</name>
</gene>
<proteinExistence type="predicted"/>
<evidence type="ECO:0000256" key="1">
    <source>
        <dbReference type="SAM" id="Phobius"/>
    </source>
</evidence>
<sequence length="161" mass="17216">MSSIRTPSGVVFRERLSPSLWALVSAALCGPMIALVFTPIDKTLALVLGAIVGVAVVVLLVAASPTVEVSDGWLRAGRARIELSFLGETQTFSGEDARNARGPGLHPRAWHLFRGGIDGVVVVAVKDPDDPVPFWALSTRTPDRLAAAIRRAEPTRSTPRR</sequence>
<keyword evidence="1" id="KW-1133">Transmembrane helix</keyword>
<evidence type="ECO:0000313" key="2">
    <source>
        <dbReference type="EMBL" id="KAA9110520.1"/>
    </source>
</evidence>
<dbReference type="Proteomes" id="UP000325827">
    <property type="component" value="Unassembled WGS sequence"/>
</dbReference>
<accession>A0A5J5J3B3</accession>
<dbReference type="AlphaFoldDB" id="A0A5J5J3B3"/>
<comment type="caution">
    <text evidence="2">The sequence shown here is derived from an EMBL/GenBank/DDBJ whole genome shotgun (WGS) entry which is preliminary data.</text>
</comment>
<dbReference type="OrthoDB" id="3217020at2"/>
<organism evidence="2 3">
    <name type="scientific">Microbacterium rhizomatis</name>
    <dbReference type="NCBI Taxonomy" id="1631477"/>
    <lineage>
        <taxon>Bacteria</taxon>
        <taxon>Bacillati</taxon>
        <taxon>Actinomycetota</taxon>
        <taxon>Actinomycetes</taxon>
        <taxon>Micrococcales</taxon>
        <taxon>Microbacteriaceae</taxon>
        <taxon>Microbacterium</taxon>
    </lineage>
</organism>
<dbReference type="InterPro" id="IPR021443">
    <property type="entry name" value="DUF3093"/>
</dbReference>
<feature type="transmembrane region" description="Helical" evidence="1">
    <location>
        <begin position="44"/>
        <end position="63"/>
    </location>
</feature>
<keyword evidence="3" id="KW-1185">Reference proteome</keyword>
<evidence type="ECO:0000313" key="3">
    <source>
        <dbReference type="Proteomes" id="UP000325827"/>
    </source>
</evidence>
<protein>
    <submittedName>
        <fullName evidence="2">DUF3093 domain-containing protein</fullName>
    </submittedName>
</protein>
<feature type="transmembrane region" description="Helical" evidence="1">
    <location>
        <begin position="20"/>
        <end position="37"/>
    </location>
</feature>
<dbReference type="RefSeq" id="WP_150447294.1">
    <property type="nucleotide sequence ID" value="NZ_VYSA01000001.1"/>
</dbReference>
<keyword evidence="1" id="KW-0812">Transmembrane</keyword>
<dbReference type="EMBL" id="VYSA01000001">
    <property type="protein sequence ID" value="KAA9110520.1"/>
    <property type="molecule type" value="Genomic_DNA"/>
</dbReference>
<keyword evidence="1" id="KW-0472">Membrane</keyword>
<reference evidence="3" key="1">
    <citation type="submission" date="2019-09" db="EMBL/GenBank/DDBJ databases">
        <title>Mumia zhuanghuii sp. nov. isolated from the intestinal contents of plateau pika (Ochotona curzoniae) in the Qinghai-Tibet plateau of China.</title>
        <authorList>
            <person name="Tian Z."/>
        </authorList>
    </citation>
    <scope>NUCLEOTIDE SEQUENCE [LARGE SCALE GENOMIC DNA]</scope>
    <source>
        <strain evidence="3">JCM 30598</strain>
    </source>
</reference>
<name>A0A5J5J3B3_9MICO</name>
<dbReference type="Pfam" id="PF11292">
    <property type="entry name" value="DUF3093"/>
    <property type="match status" value="1"/>
</dbReference>